<reference evidence="1" key="1">
    <citation type="journal article" date="2023" name="Mol. Phylogenet. Evol.">
        <title>Genome-scale phylogeny and comparative genomics of the fungal order Sordariales.</title>
        <authorList>
            <person name="Hensen N."/>
            <person name="Bonometti L."/>
            <person name="Westerberg I."/>
            <person name="Brannstrom I.O."/>
            <person name="Guillou S."/>
            <person name="Cros-Aarteil S."/>
            <person name="Calhoun S."/>
            <person name="Haridas S."/>
            <person name="Kuo A."/>
            <person name="Mondo S."/>
            <person name="Pangilinan J."/>
            <person name="Riley R."/>
            <person name="LaButti K."/>
            <person name="Andreopoulos B."/>
            <person name="Lipzen A."/>
            <person name="Chen C."/>
            <person name="Yan M."/>
            <person name="Daum C."/>
            <person name="Ng V."/>
            <person name="Clum A."/>
            <person name="Steindorff A."/>
            <person name="Ohm R.A."/>
            <person name="Martin F."/>
            <person name="Silar P."/>
            <person name="Natvig D.O."/>
            <person name="Lalanne C."/>
            <person name="Gautier V."/>
            <person name="Ament-Velasquez S.L."/>
            <person name="Kruys A."/>
            <person name="Hutchinson M.I."/>
            <person name="Powell A.J."/>
            <person name="Barry K."/>
            <person name="Miller A.N."/>
            <person name="Grigoriev I.V."/>
            <person name="Debuchy R."/>
            <person name="Gladieux P."/>
            <person name="Hiltunen Thoren M."/>
            <person name="Johannesson H."/>
        </authorList>
    </citation>
    <scope>NUCLEOTIDE SEQUENCE</scope>
    <source>
        <strain evidence="1">CBS 232.78</strain>
    </source>
</reference>
<organism evidence="1 2">
    <name type="scientific">Podospora didyma</name>
    <dbReference type="NCBI Taxonomy" id="330526"/>
    <lineage>
        <taxon>Eukaryota</taxon>
        <taxon>Fungi</taxon>
        <taxon>Dikarya</taxon>
        <taxon>Ascomycota</taxon>
        <taxon>Pezizomycotina</taxon>
        <taxon>Sordariomycetes</taxon>
        <taxon>Sordariomycetidae</taxon>
        <taxon>Sordariales</taxon>
        <taxon>Podosporaceae</taxon>
        <taxon>Podospora</taxon>
    </lineage>
</organism>
<keyword evidence="2" id="KW-1185">Reference proteome</keyword>
<dbReference type="Proteomes" id="UP001285441">
    <property type="component" value="Unassembled WGS sequence"/>
</dbReference>
<evidence type="ECO:0000313" key="1">
    <source>
        <dbReference type="EMBL" id="KAK3395151.1"/>
    </source>
</evidence>
<proteinExistence type="predicted"/>
<accession>A0AAE0U8Q8</accession>
<dbReference type="EMBL" id="JAULSW010000001">
    <property type="protein sequence ID" value="KAK3395151.1"/>
    <property type="molecule type" value="Genomic_DNA"/>
</dbReference>
<gene>
    <name evidence="1" type="ORF">B0H63DRAFT_462744</name>
</gene>
<comment type="caution">
    <text evidence="1">The sequence shown here is derived from an EMBL/GenBank/DDBJ whole genome shotgun (WGS) entry which is preliminary data.</text>
</comment>
<reference evidence="1" key="2">
    <citation type="submission" date="2023-06" db="EMBL/GenBank/DDBJ databases">
        <authorList>
            <consortium name="Lawrence Berkeley National Laboratory"/>
            <person name="Haridas S."/>
            <person name="Hensen N."/>
            <person name="Bonometti L."/>
            <person name="Westerberg I."/>
            <person name="Brannstrom I.O."/>
            <person name="Guillou S."/>
            <person name="Cros-Aarteil S."/>
            <person name="Calhoun S."/>
            <person name="Kuo A."/>
            <person name="Mondo S."/>
            <person name="Pangilinan J."/>
            <person name="Riley R."/>
            <person name="LaButti K."/>
            <person name="Andreopoulos B."/>
            <person name="Lipzen A."/>
            <person name="Chen C."/>
            <person name="Yanf M."/>
            <person name="Daum C."/>
            <person name="Ng V."/>
            <person name="Clum A."/>
            <person name="Steindorff A."/>
            <person name="Ohm R."/>
            <person name="Martin F."/>
            <person name="Silar P."/>
            <person name="Natvig D."/>
            <person name="Lalanne C."/>
            <person name="Gautier V."/>
            <person name="Ament-velasquez S.L."/>
            <person name="Kruys A."/>
            <person name="Hutchinson M.I."/>
            <person name="Powell A.J."/>
            <person name="Barry K."/>
            <person name="Miller A.N."/>
            <person name="Grigoriev I.V."/>
            <person name="Debuchy R."/>
            <person name="Gladieux P."/>
            <person name="Thoren M.H."/>
            <person name="Johannesson H."/>
        </authorList>
    </citation>
    <scope>NUCLEOTIDE SEQUENCE</scope>
    <source>
        <strain evidence="1">CBS 232.78</strain>
    </source>
</reference>
<name>A0AAE0U8Q8_9PEZI</name>
<evidence type="ECO:0000313" key="2">
    <source>
        <dbReference type="Proteomes" id="UP001285441"/>
    </source>
</evidence>
<dbReference type="AlphaFoldDB" id="A0AAE0U8Q8"/>
<sequence>MGGDEEWGTTNGTGTLAVVGLGLGKPTPLLARKLIYGGGQYIFSAEAKPGQLFMWDAETGDVQHIVDPTSLDGVKKLIAADEMNKIKYEDIPVAPTVEEREAHHETFFAAQGLTHMLRKE</sequence>
<protein>
    <submittedName>
        <fullName evidence="1">Uncharacterized protein</fullName>
    </submittedName>
</protein>